<dbReference type="NCBIfam" id="TIGR00328">
    <property type="entry name" value="flhB"/>
    <property type="match status" value="1"/>
</dbReference>
<dbReference type="FunFam" id="3.40.1690.10:FF:000001">
    <property type="entry name" value="Flagellar biosynthetic protein FlhB"/>
    <property type="match status" value="1"/>
</dbReference>
<dbReference type="EMBL" id="LVJZ01000009">
    <property type="protein sequence ID" value="ODB91916.1"/>
    <property type="molecule type" value="Genomic_DNA"/>
</dbReference>
<evidence type="ECO:0000313" key="16">
    <source>
        <dbReference type="Proteomes" id="UP000094849"/>
    </source>
</evidence>
<feature type="transmembrane region" description="Helical" evidence="13">
    <location>
        <begin position="150"/>
        <end position="169"/>
    </location>
</feature>
<evidence type="ECO:0000256" key="6">
    <source>
        <dbReference type="ARBA" id="ARBA00022692"/>
    </source>
</evidence>
<feature type="region of interest" description="Disordered" evidence="14">
    <location>
        <begin position="1"/>
        <end position="30"/>
    </location>
</feature>
<keyword evidence="9 13" id="KW-1133">Transmembrane helix</keyword>
<keyword evidence="15" id="KW-0966">Cell projection</keyword>
<dbReference type="InterPro" id="IPR029025">
    <property type="entry name" value="T3SS_substrate_exporter_C"/>
</dbReference>
<evidence type="ECO:0000256" key="10">
    <source>
        <dbReference type="ARBA" id="ARBA00023136"/>
    </source>
</evidence>
<dbReference type="Gene3D" id="6.10.250.2080">
    <property type="match status" value="1"/>
</dbReference>
<keyword evidence="7 13" id="KW-1005">Bacterial flagellum biogenesis</keyword>
<keyword evidence="16" id="KW-1185">Reference proteome</keyword>
<dbReference type="Pfam" id="PF01312">
    <property type="entry name" value="Bac_export_2"/>
    <property type="match status" value="1"/>
</dbReference>
<keyword evidence="8 13" id="KW-0653">Protein transport</keyword>
<dbReference type="PRINTS" id="PR00950">
    <property type="entry name" value="TYPE3IMSPROT"/>
</dbReference>
<feature type="transmembrane region" description="Helical" evidence="13">
    <location>
        <begin position="90"/>
        <end position="115"/>
    </location>
</feature>
<dbReference type="AlphaFoldDB" id="A0A1E2UGT2"/>
<keyword evidence="11 13" id="KW-1006">Bacterial flagellum protein export</keyword>
<keyword evidence="4 13" id="KW-0813">Transport</keyword>
<evidence type="ECO:0000256" key="4">
    <source>
        <dbReference type="ARBA" id="ARBA00022448"/>
    </source>
</evidence>
<evidence type="ECO:0000256" key="14">
    <source>
        <dbReference type="SAM" id="MobiDB-lite"/>
    </source>
</evidence>
<dbReference type="PANTHER" id="PTHR30531">
    <property type="entry name" value="FLAGELLAR BIOSYNTHETIC PROTEIN FLHB"/>
    <property type="match status" value="1"/>
</dbReference>
<keyword evidence="10 13" id="KW-0472">Membrane</keyword>
<proteinExistence type="inferred from homology"/>
<evidence type="ECO:0000256" key="13">
    <source>
        <dbReference type="RuleBase" id="RU364091"/>
    </source>
</evidence>
<reference evidence="15 16" key="1">
    <citation type="submission" date="2016-03" db="EMBL/GenBank/DDBJ databases">
        <title>Chemosynthetic sulphur-oxidizing symbionts of marine invertebrate animals are capable of nitrogen fixation.</title>
        <authorList>
            <person name="Petersen J.M."/>
            <person name="Kemper A."/>
            <person name="Gruber-Vodicka H."/>
            <person name="Cardini U."/>
            <person name="Geest Mvander."/>
            <person name="Kleiner M."/>
            <person name="Bulgheresi S."/>
            <person name="Fussmann M."/>
            <person name="Herbold C."/>
            <person name="Seah B.K.B."/>
            <person name="Antony C.Paul."/>
            <person name="Liu D."/>
            <person name="Belitz A."/>
            <person name="Weber M."/>
        </authorList>
    </citation>
    <scope>NUCLEOTIDE SEQUENCE [LARGE SCALE GENOMIC DNA]</scope>
    <source>
        <strain evidence="15">G_D</strain>
    </source>
</reference>
<dbReference type="GO" id="GO:0009306">
    <property type="term" value="P:protein secretion"/>
    <property type="evidence" value="ECO:0007669"/>
    <property type="project" value="InterPro"/>
</dbReference>
<comment type="caution">
    <text evidence="15">The sequence shown here is derived from an EMBL/GenBank/DDBJ whole genome shotgun (WGS) entry which is preliminary data.</text>
</comment>
<evidence type="ECO:0000256" key="1">
    <source>
        <dbReference type="ARBA" id="ARBA00004651"/>
    </source>
</evidence>
<keyword evidence="5 13" id="KW-1003">Cell membrane</keyword>
<dbReference type="Proteomes" id="UP000094849">
    <property type="component" value="Unassembled WGS sequence"/>
</dbReference>
<evidence type="ECO:0000313" key="15">
    <source>
        <dbReference type="EMBL" id="ODB91916.1"/>
    </source>
</evidence>
<evidence type="ECO:0000256" key="5">
    <source>
        <dbReference type="ARBA" id="ARBA00022475"/>
    </source>
</evidence>
<comment type="function">
    <text evidence="12 13">Required for formation of the rod structure in the basal body of the flagellar apparatus. Together with FliI and FliH, may constitute the export apparatus of flagellin.</text>
</comment>
<dbReference type="InterPro" id="IPR006136">
    <property type="entry name" value="FlhB"/>
</dbReference>
<dbReference type="GO" id="GO:0044780">
    <property type="term" value="P:bacterial-type flagellum assembly"/>
    <property type="evidence" value="ECO:0007669"/>
    <property type="project" value="InterPro"/>
</dbReference>
<dbReference type="RefSeq" id="WP_069025130.1">
    <property type="nucleotide sequence ID" value="NZ_LVJZ01000009.1"/>
</dbReference>
<evidence type="ECO:0000256" key="2">
    <source>
        <dbReference type="ARBA" id="ARBA00010690"/>
    </source>
</evidence>
<feature type="transmembrane region" description="Helical" evidence="13">
    <location>
        <begin position="189"/>
        <end position="215"/>
    </location>
</feature>
<feature type="transmembrane region" description="Helical" evidence="13">
    <location>
        <begin position="34"/>
        <end position="54"/>
    </location>
</feature>
<name>A0A1E2UGT2_9GAMM</name>
<dbReference type="InterPro" id="IPR006135">
    <property type="entry name" value="T3SS_substrate_exporter"/>
</dbReference>
<organism evidence="15 16">
    <name type="scientific">Candidatus Thiodiazotropha endoloripes</name>
    <dbReference type="NCBI Taxonomy" id="1818881"/>
    <lineage>
        <taxon>Bacteria</taxon>
        <taxon>Pseudomonadati</taxon>
        <taxon>Pseudomonadota</taxon>
        <taxon>Gammaproteobacteria</taxon>
        <taxon>Chromatiales</taxon>
        <taxon>Sedimenticolaceae</taxon>
        <taxon>Candidatus Thiodiazotropha</taxon>
    </lineage>
</organism>
<keyword evidence="15" id="KW-0282">Flagellum</keyword>
<dbReference type="PANTHER" id="PTHR30531:SF12">
    <property type="entry name" value="FLAGELLAR BIOSYNTHETIC PROTEIN FLHB"/>
    <property type="match status" value="1"/>
</dbReference>
<sequence>MAENENGQEKTEQPSAKKLADAKRKGQVPRSRELNSMAVTMAGVISLVVMSGSVGDSVSEMMSQSFVITREQMFDIGSMTTRLGEGIGQAFFALIPFFLIVILAAIFSSIALGGFSISGESMTPKLSKLSPLKGLKRVFSAKGLVEMFKAMAKFVLIGGTTVFLLYTSLEQFLALHNMEISPALQHLNSLIGWSVILMSTTMILIAAIDVPFQLWDHKRQLKMTRQEVRDEMKETEGRPEVKGRIRQLQREMAQRRMMQEVPQADVIVTNPTHYAVALKYDPETMHAPKLVAKGVDLIAQNIRKVGGEANVPVVESPLLARAIYFHTELDTFIPAGLYMAVARLLAYVFQLKAYSTEGGIYPEMPDDIDVPEEYRHSE</sequence>
<dbReference type="GO" id="GO:0005886">
    <property type="term" value="C:plasma membrane"/>
    <property type="evidence" value="ECO:0007669"/>
    <property type="project" value="UniProtKB-SubCell"/>
</dbReference>
<comment type="similarity">
    <text evidence="2 13">Belongs to the type III secretion exporter family.</text>
</comment>
<evidence type="ECO:0000256" key="11">
    <source>
        <dbReference type="ARBA" id="ARBA00023225"/>
    </source>
</evidence>
<gene>
    <name evidence="13" type="primary">flhB</name>
    <name evidence="15" type="ORF">A3196_20080</name>
</gene>
<dbReference type="SUPFAM" id="SSF160544">
    <property type="entry name" value="EscU C-terminal domain-like"/>
    <property type="match status" value="1"/>
</dbReference>
<dbReference type="Gene3D" id="3.40.1690.10">
    <property type="entry name" value="secretion proteins EscU"/>
    <property type="match status" value="1"/>
</dbReference>
<accession>A0A1E2UGT2</accession>
<keyword evidence="6 13" id="KW-0812">Transmembrane</keyword>
<evidence type="ECO:0000256" key="12">
    <source>
        <dbReference type="ARBA" id="ARBA00025078"/>
    </source>
</evidence>
<evidence type="ECO:0000256" key="7">
    <source>
        <dbReference type="ARBA" id="ARBA00022795"/>
    </source>
</evidence>
<comment type="subcellular location">
    <subcellularLocation>
        <location evidence="1">Cell membrane</location>
        <topology evidence="1">Multi-pass membrane protein</topology>
    </subcellularLocation>
</comment>
<evidence type="ECO:0000256" key="9">
    <source>
        <dbReference type="ARBA" id="ARBA00022989"/>
    </source>
</evidence>
<evidence type="ECO:0000256" key="3">
    <source>
        <dbReference type="ARBA" id="ARBA00021622"/>
    </source>
</evidence>
<protein>
    <recommendedName>
        <fullName evidence="3 13">Flagellar biosynthetic protein FlhB</fullName>
    </recommendedName>
</protein>
<dbReference type="STRING" id="1818881.A3196_20080"/>
<keyword evidence="15" id="KW-0969">Cilium</keyword>
<evidence type="ECO:0000256" key="8">
    <source>
        <dbReference type="ARBA" id="ARBA00022927"/>
    </source>
</evidence>